<dbReference type="EMBL" id="JBHUFA010000013">
    <property type="protein sequence ID" value="MFD1696987.1"/>
    <property type="molecule type" value="Genomic_DNA"/>
</dbReference>
<evidence type="ECO:0000313" key="2">
    <source>
        <dbReference type="EMBL" id="MFD1696987.1"/>
    </source>
</evidence>
<comment type="caution">
    <text evidence="2">The sequence shown here is derived from an EMBL/GenBank/DDBJ whole genome shotgun (WGS) entry which is preliminary data.</text>
</comment>
<sequence>MRDDHTALGSSRLAGGLLVPVASGDDLARALPAGVVGPEGQPAPRRFSVYRNNVMSSLIEALGSVYPAIRGLLGEDYFKALAAEFIRGHPPRSPVLLDYGAEFAGFLEGFPPLADYPYLADTARLEWAWLKAYHAADVPGLSPACLAGVAADALGELTLRPHPAAAILMSPWPVHEIWQRNRTQDAREALPPPDLSPGDRAVLIRRPELEVEVTDLSPVEARFLTALQAGETLSGALDTVLAHEEGEADIAGLLASLATSSAFCALHRGSAC</sequence>
<name>A0ABW4JXT7_9HYPH</name>
<reference evidence="3" key="1">
    <citation type="journal article" date="2019" name="Int. J. Syst. Evol. Microbiol.">
        <title>The Global Catalogue of Microorganisms (GCM) 10K type strain sequencing project: providing services to taxonomists for standard genome sequencing and annotation.</title>
        <authorList>
            <consortium name="The Broad Institute Genomics Platform"/>
            <consortium name="The Broad Institute Genome Sequencing Center for Infectious Disease"/>
            <person name="Wu L."/>
            <person name="Ma J."/>
        </authorList>
    </citation>
    <scope>NUCLEOTIDE SEQUENCE [LARGE SCALE GENOMIC DNA]</scope>
    <source>
        <strain evidence="3">JCM 3369</strain>
    </source>
</reference>
<evidence type="ECO:0000313" key="3">
    <source>
        <dbReference type="Proteomes" id="UP001597327"/>
    </source>
</evidence>
<dbReference type="InterPro" id="IPR018640">
    <property type="entry name" value="DUF2063"/>
</dbReference>
<keyword evidence="3" id="KW-1185">Reference proteome</keyword>
<feature type="domain" description="Putative DNA-binding" evidence="1">
    <location>
        <begin position="28"/>
        <end position="107"/>
    </location>
</feature>
<protein>
    <submittedName>
        <fullName evidence="2">DUF2063 domain-containing protein</fullName>
    </submittedName>
</protein>
<dbReference type="Gene3D" id="1.10.150.690">
    <property type="entry name" value="DUF2063"/>
    <property type="match status" value="1"/>
</dbReference>
<dbReference type="InterPro" id="IPR044922">
    <property type="entry name" value="DUF2063_N_sf"/>
</dbReference>
<dbReference type="RefSeq" id="WP_188318955.1">
    <property type="nucleotide sequence ID" value="NZ_JBHUFA010000013.1"/>
</dbReference>
<dbReference type="Proteomes" id="UP001597327">
    <property type="component" value="Unassembled WGS sequence"/>
</dbReference>
<accession>A0ABW4JXT7</accession>
<gene>
    <name evidence="2" type="ORF">ACFSC7_15825</name>
</gene>
<proteinExistence type="predicted"/>
<dbReference type="Pfam" id="PF09836">
    <property type="entry name" value="DUF2063"/>
    <property type="match status" value="1"/>
</dbReference>
<evidence type="ECO:0000259" key="1">
    <source>
        <dbReference type="Pfam" id="PF09836"/>
    </source>
</evidence>
<organism evidence="2 3">
    <name type="scientific">Roseibium aestuarii</name>
    <dbReference type="NCBI Taxonomy" id="2600299"/>
    <lineage>
        <taxon>Bacteria</taxon>
        <taxon>Pseudomonadati</taxon>
        <taxon>Pseudomonadota</taxon>
        <taxon>Alphaproteobacteria</taxon>
        <taxon>Hyphomicrobiales</taxon>
        <taxon>Stappiaceae</taxon>
        <taxon>Roseibium</taxon>
    </lineage>
</organism>